<dbReference type="EMBL" id="CP011074">
    <property type="protein sequence ID" value="AKF94720.1"/>
    <property type="molecule type" value="Genomic_DNA"/>
</dbReference>
<proteinExistence type="predicted"/>
<evidence type="ECO:0000313" key="1">
    <source>
        <dbReference type="EMBL" id="AKF94720.1"/>
    </source>
</evidence>
<dbReference type="AlphaFoldDB" id="A0A0F7C098"/>
<accession>A0A0F7C098</accession>
<name>A0A0F7C098_BRELA</name>
<protein>
    <submittedName>
        <fullName evidence="1">Uncharacterized protein</fullName>
    </submittedName>
</protein>
<sequence length="60" mass="6972">MLERVRQLTTKLVLTLNSHLVNTDGCTDKIVGLILIKLPQTHPQFHPQFTHKMMKKYDSL</sequence>
<organism evidence="1">
    <name type="scientific">Brevibacillus laterosporus</name>
    <name type="common">Bacillus laterosporus</name>
    <dbReference type="NCBI Taxonomy" id="1465"/>
    <lineage>
        <taxon>Bacteria</taxon>
        <taxon>Bacillati</taxon>
        <taxon>Bacillota</taxon>
        <taxon>Bacilli</taxon>
        <taxon>Bacillales</taxon>
        <taxon>Paenibacillaceae</taxon>
        <taxon>Brevibacillus</taxon>
    </lineage>
</organism>
<gene>
    <name evidence="1" type="ORF">EX87_14550</name>
</gene>
<reference evidence="1" key="1">
    <citation type="submission" date="2015-03" db="EMBL/GenBank/DDBJ databases">
        <title>MIGS Cultured Bacterial/Archaeal sample from Brevibacillus laterosporus.</title>
        <authorList>
            <person name="Zeng D."/>
            <person name="Zhu L."/>
            <person name="Dong G."/>
            <person name="Ye W."/>
            <person name="Ren D."/>
            <person name="Wu L."/>
            <person name="Xu J."/>
            <person name="Li G."/>
            <person name="Guo L."/>
        </authorList>
    </citation>
    <scope>NUCLEOTIDE SEQUENCE</scope>
    <source>
        <strain evidence="1">B9</strain>
    </source>
</reference>